<gene>
    <name evidence="6" type="primary">post5.S</name>
</gene>
<organism evidence="5 6">
    <name type="scientific">Xenopus laevis</name>
    <name type="common">African clawed frog</name>
    <dbReference type="NCBI Taxonomy" id="8355"/>
    <lineage>
        <taxon>Eukaryota</taxon>
        <taxon>Metazoa</taxon>
        <taxon>Chordata</taxon>
        <taxon>Craniata</taxon>
        <taxon>Vertebrata</taxon>
        <taxon>Euteleostomi</taxon>
        <taxon>Amphibia</taxon>
        <taxon>Batrachia</taxon>
        <taxon>Anura</taxon>
        <taxon>Pipoidea</taxon>
        <taxon>Pipidae</taxon>
        <taxon>Xenopodinae</taxon>
        <taxon>Xenopus</taxon>
        <taxon>Xenopus</taxon>
    </lineage>
</organism>
<dbReference type="RefSeq" id="XP_041435866.1">
    <property type="nucleotide sequence ID" value="XM_041579932.1"/>
</dbReference>
<dbReference type="Proteomes" id="UP000186698">
    <property type="component" value="Chromosome 1S"/>
</dbReference>
<dbReference type="InterPro" id="IPR001878">
    <property type="entry name" value="Znf_CCHC"/>
</dbReference>
<dbReference type="GO" id="GO:0003676">
    <property type="term" value="F:nucleic acid binding"/>
    <property type="evidence" value="ECO:0007669"/>
    <property type="project" value="InterPro"/>
</dbReference>
<dbReference type="OrthoDB" id="9882600at2759"/>
<evidence type="ECO:0000259" key="4">
    <source>
        <dbReference type="PROSITE" id="PS50158"/>
    </source>
</evidence>
<dbReference type="InterPro" id="IPR036875">
    <property type="entry name" value="Znf_CCHC_sf"/>
</dbReference>
<dbReference type="CTD" id="108704914"/>
<dbReference type="GeneID" id="108704914"/>
<dbReference type="SUPFAM" id="SSF57756">
    <property type="entry name" value="Retrovirus zinc finger-like domains"/>
    <property type="match status" value="1"/>
</dbReference>
<proteinExistence type="predicted"/>
<keyword evidence="5" id="KW-1185">Reference proteome</keyword>
<keyword evidence="1" id="KW-0862">Zinc</keyword>
<dbReference type="AlphaFoldDB" id="A0A8J1M3J3"/>
<dbReference type="KEGG" id="xla:108704914"/>
<accession>A0A8J1M3J3</accession>
<dbReference type="Gene3D" id="4.10.60.10">
    <property type="entry name" value="Zinc finger, CCHC-type"/>
    <property type="match status" value="1"/>
</dbReference>
<keyword evidence="1" id="KW-0863">Zinc-finger</keyword>
<keyword evidence="2" id="KW-0175">Coiled coil</keyword>
<dbReference type="Pfam" id="PF00098">
    <property type="entry name" value="zf-CCHC"/>
    <property type="match status" value="1"/>
</dbReference>
<feature type="region of interest" description="Disordered" evidence="3">
    <location>
        <begin position="456"/>
        <end position="509"/>
    </location>
</feature>
<reference evidence="6" key="1">
    <citation type="submission" date="2025-08" db="UniProtKB">
        <authorList>
            <consortium name="RefSeq"/>
        </authorList>
    </citation>
    <scope>IDENTIFICATION</scope>
    <source>
        <strain evidence="6">J_2021</strain>
        <tissue evidence="6">Erythrocytes</tissue>
    </source>
</reference>
<evidence type="ECO:0000313" key="5">
    <source>
        <dbReference type="Proteomes" id="UP000186698"/>
    </source>
</evidence>
<evidence type="ECO:0000313" key="6">
    <source>
        <dbReference type="RefSeq" id="XP_041435866.1"/>
    </source>
</evidence>
<dbReference type="GO" id="GO:0008270">
    <property type="term" value="F:zinc ion binding"/>
    <property type="evidence" value="ECO:0007669"/>
    <property type="project" value="UniProtKB-KW"/>
</dbReference>
<evidence type="ECO:0000256" key="2">
    <source>
        <dbReference type="SAM" id="Coils"/>
    </source>
</evidence>
<feature type="compositionally biased region" description="Polar residues" evidence="3">
    <location>
        <begin position="471"/>
        <end position="485"/>
    </location>
</feature>
<name>A0A8J1M3J3_XENLA</name>
<dbReference type="SMART" id="SM00343">
    <property type="entry name" value="ZnF_C2HC"/>
    <property type="match status" value="1"/>
</dbReference>
<feature type="coiled-coil region" evidence="2">
    <location>
        <begin position="67"/>
        <end position="150"/>
    </location>
</feature>
<sequence length="597" mass="68409">MEFVERYVNKYASADYNSCADESLTHQFKSLLTQCQSYNNKVKGNHLAKIVKKIKMANEILALLKMKVIAENKAEQWRNEKVQFREDLEKFGESLIVAASTSEEHISELEELREKVELLAKQNDLLEEKLKDCEERCRLREQEVISLESKAGYELNVPVSICPVTEQEIKDGEQGIRPQTLPSPTLFSPQSECARQRINNTYVPTDNNIHSNSAALKIQEVISLTQILGKFDTNLCPISLSNKLEAVVKQYNLGNKDACALLRAWLPYQLAAELRPPVGKHIGTLSNINENWGSTTERLRELQRILGGRDIRGTNALENARYRKGDDPMLFCTDYLSLYKVVFNCPDMLPDEPNFLYSMANKCNVDYNTRTALRYATSYNNFINTLRDWSQESFEFQRHISVASKNNQSRRFPRKCYSCGKYGHIARFCRTSANQHDTYPIHSIQRQEGDAQENLNDYLLDHSPPSEPETVISSDNIDTGSNSAGDQKESQNEPKREFHTPPCKTGKEGTTAPPFMPWVNIPLWLYSSWSHIAMQMLMANLAQFAQGVPNTNMPVSNDKECDGIKTRYGHDHCIMDMYYVICNVMYINYMYVSFSEY</sequence>
<evidence type="ECO:0000256" key="3">
    <source>
        <dbReference type="SAM" id="MobiDB-lite"/>
    </source>
</evidence>
<evidence type="ECO:0000256" key="1">
    <source>
        <dbReference type="PROSITE-ProRule" id="PRU00047"/>
    </source>
</evidence>
<feature type="domain" description="CCHC-type" evidence="4">
    <location>
        <begin position="414"/>
        <end position="430"/>
    </location>
</feature>
<keyword evidence="1" id="KW-0479">Metal-binding</keyword>
<dbReference type="PROSITE" id="PS50158">
    <property type="entry name" value="ZF_CCHC"/>
    <property type="match status" value="1"/>
</dbReference>
<protein>
    <submittedName>
        <fullName evidence="6">Posterior protein-like isoform X1</fullName>
    </submittedName>
</protein>
<feature type="compositionally biased region" description="Basic and acidic residues" evidence="3">
    <location>
        <begin position="486"/>
        <end position="499"/>
    </location>
</feature>